<evidence type="ECO:0000256" key="2">
    <source>
        <dbReference type="ARBA" id="ARBA00008143"/>
    </source>
</evidence>
<evidence type="ECO:0000256" key="9">
    <source>
        <dbReference type="ARBA" id="ARBA00023170"/>
    </source>
</evidence>
<dbReference type="PANTHER" id="PTHR30069:SF29">
    <property type="entry name" value="HEMOGLOBIN AND HEMOGLOBIN-HAPTOGLOBIN-BINDING PROTEIN 1-RELATED"/>
    <property type="match status" value="1"/>
</dbReference>
<reference evidence="16 17" key="1">
    <citation type="submission" date="2015-04" db="EMBL/GenBank/DDBJ databases">
        <title>Complete Sequence for the Genome of the Thioalkalivibrio versutus D301.</title>
        <authorList>
            <person name="Mu T."/>
            <person name="Zhou J."/>
            <person name="Xu X."/>
        </authorList>
    </citation>
    <scope>NUCLEOTIDE SEQUENCE [LARGE SCALE GENOMIC DNA]</scope>
    <source>
        <strain evidence="16 17">D301</strain>
    </source>
</reference>
<evidence type="ECO:0000256" key="13">
    <source>
        <dbReference type="SAM" id="SignalP"/>
    </source>
</evidence>
<dbReference type="Proteomes" id="UP000064201">
    <property type="component" value="Chromosome"/>
</dbReference>
<keyword evidence="5 11" id="KW-0812">Transmembrane</keyword>
<keyword evidence="4 11" id="KW-1134">Transmembrane beta strand</keyword>
<dbReference type="InterPro" id="IPR000531">
    <property type="entry name" value="Beta-barrel_TonB"/>
</dbReference>
<dbReference type="InterPro" id="IPR036942">
    <property type="entry name" value="Beta-barrel_TonB_sf"/>
</dbReference>
<keyword evidence="3 11" id="KW-0813">Transport</keyword>
<evidence type="ECO:0000313" key="17">
    <source>
        <dbReference type="Proteomes" id="UP000064201"/>
    </source>
</evidence>
<dbReference type="Gene3D" id="2.40.170.20">
    <property type="entry name" value="TonB-dependent receptor, beta-barrel domain"/>
    <property type="match status" value="1"/>
</dbReference>
<dbReference type="Pfam" id="PF07715">
    <property type="entry name" value="Plug"/>
    <property type="match status" value="1"/>
</dbReference>
<dbReference type="EMBL" id="CP011367">
    <property type="protein sequence ID" value="AKJ95225.1"/>
    <property type="molecule type" value="Genomic_DNA"/>
</dbReference>
<dbReference type="KEGG" id="tvr:TVD_07540"/>
<evidence type="ECO:0000256" key="1">
    <source>
        <dbReference type="ARBA" id="ARBA00004571"/>
    </source>
</evidence>
<dbReference type="PATRIC" id="fig|106634.4.peg.1537"/>
<keyword evidence="7 12" id="KW-0798">TonB box</keyword>
<dbReference type="GO" id="GO:0015344">
    <property type="term" value="F:siderophore uptake transmembrane transporter activity"/>
    <property type="evidence" value="ECO:0007669"/>
    <property type="project" value="TreeGrafter"/>
</dbReference>
<dbReference type="AlphaFoldDB" id="A0A0G3G212"/>
<feature type="domain" description="TonB-dependent receptor plug" evidence="15">
    <location>
        <begin position="45"/>
        <end position="150"/>
    </location>
</feature>
<keyword evidence="8 11" id="KW-0472">Membrane</keyword>
<dbReference type="GO" id="GO:0009279">
    <property type="term" value="C:cell outer membrane"/>
    <property type="evidence" value="ECO:0007669"/>
    <property type="project" value="UniProtKB-SubCell"/>
</dbReference>
<dbReference type="RefSeq" id="WP_047251247.1">
    <property type="nucleotide sequence ID" value="NZ_CP011367.1"/>
</dbReference>
<keyword evidence="17" id="KW-1185">Reference proteome</keyword>
<dbReference type="PROSITE" id="PS52016">
    <property type="entry name" value="TONB_DEPENDENT_REC_3"/>
    <property type="match status" value="1"/>
</dbReference>
<evidence type="ECO:0000256" key="12">
    <source>
        <dbReference type="RuleBase" id="RU003357"/>
    </source>
</evidence>
<dbReference type="InterPro" id="IPR012910">
    <property type="entry name" value="Plug_dom"/>
</dbReference>
<dbReference type="SUPFAM" id="SSF56935">
    <property type="entry name" value="Porins"/>
    <property type="match status" value="1"/>
</dbReference>
<evidence type="ECO:0000256" key="5">
    <source>
        <dbReference type="ARBA" id="ARBA00022692"/>
    </source>
</evidence>
<dbReference type="InterPro" id="IPR037066">
    <property type="entry name" value="Plug_dom_sf"/>
</dbReference>
<gene>
    <name evidence="16" type="ORF">TVD_07540</name>
</gene>
<dbReference type="Pfam" id="PF00593">
    <property type="entry name" value="TonB_dep_Rec_b-barrel"/>
    <property type="match status" value="1"/>
</dbReference>
<evidence type="ECO:0000256" key="4">
    <source>
        <dbReference type="ARBA" id="ARBA00022452"/>
    </source>
</evidence>
<evidence type="ECO:0000256" key="6">
    <source>
        <dbReference type="ARBA" id="ARBA00022729"/>
    </source>
</evidence>
<dbReference type="CDD" id="cd01347">
    <property type="entry name" value="ligand_gated_channel"/>
    <property type="match status" value="1"/>
</dbReference>
<feature type="domain" description="TonB-dependent receptor-like beta-barrel" evidence="14">
    <location>
        <begin position="232"/>
        <end position="655"/>
    </location>
</feature>
<sequence>MKRRVVGHLTLASLLASPALAHAQEAAQTLGTVSVTATGYETLIDETPSSVTVIEASEIRNREARTLGDLLRGQPGVATAVDGSVGSDPIIRGLKRDQVLVLVDGVRINAMQPPARGSLASYVNVDLIERIEIVRGPGSVLYGAGAMGGVINIITRGGDFTDEPETRGFSRLGVTSVDEGIRGAVGVTVSNDRNVLDLSTAYLNTDDYKNGDGDRLRDSGTEQNAYHLRYRGKLAPGHEVQFRAQRDERKDVWYLASRTFTPSDGQRPEGVNTHYTPRQTRDLLELRYKGELAGSWGPRIEASIYRQELSRGNYDWSDRLQKDYRTSDTDFTTDGLRVQTELVPTDDQILLVGAEAWRLQASPVSFVGAPPNYDPVIRMPLVENGKIESAGVFIQHETYLDWATVNIGARYDEVRGSADAAMGVTGPLDNTDRNLSWSAGLTWHLDEAFNPYFSLSEGYRSASLLERYLTYPYSDGFTWQSNPQLDPERNRTFEVGARGQIGATSYTVSAYESRIRDYIGGQVTAPGFKETINLDEARIHGVEALVEHTFTDAITGYATGTWIRGENRDSRFSEPLTQMPPPEASIGLNHSVAQGWQWDARIRAVASQSRTADTFTENSERNTSGFATADLAVGYRFGPSAGFRSNEITFSVTNIADKTYREHVNEMTEARLDPANGVQDIWAPGRSFGLTWNAEF</sequence>
<feature type="chain" id="PRO_5002554004" evidence="13">
    <location>
        <begin position="24"/>
        <end position="696"/>
    </location>
</feature>
<dbReference type="Gene3D" id="2.170.130.10">
    <property type="entry name" value="TonB-dependent receptor, plug domain"/>
    <property type="match status" value="1"/>
</dbReference>
<feature type="signal peptide" evidence="13">
    <location>
        <begin position="1"/>
        <end position="23"/>
    </location>
</feature>
<keyword evidence="6 13" id="KW-0732">Signal</keyword>
<name>A0A0G3G212_9GAMM</name>
<proteinExistence type="inferred from homology"/>
<evidence type="ECO:0000256" key="8">
    <source>
        <dbReference type="ARBA" id="ARBA00023136"/>
    </source>
</evidence>
<dbReference type="STRING" id="106634.TVD_07540"/>
<dbReference type="OrthoDB" id="9815954at2"/>
<evidence type="ECO:0000256" key="3">
    <source>
        <dbReference type="ARBA" id="ARBA00022448"/>
    </source>
</evidence>
<comment type="similarity">
    <text evidence="2">Belongs to the TonB-dependent receptor family. Hemoglobin/haptoglobin binding protein subfamily.</text>
</comment>
<comment type="subcellular location">
    <subcellularLocation>
        <location evidence="1 11">Cell outer membrane</location>
        <topology evidence="1 11">Multi-pass membrane protein</topology>
    </subcellularLocation>
</comment>
<dbReference type="GO" id="GO:0044718">
    <property type="term" value="P:siderophore transmembrane transport"/>
    <property type="evidence" value="ECO:0007669"/>
    <property type="project" value="TreeGrafter"/>
</dbReference>
<evidence type="ECO:0000256" key="10">
    <source>
        <dbReference type="ARBA" id="ARBA00023237"/>
    </source>
</evidence>
<evidence type="ECO:0000259" key="14">
    <source>
        <dbReference type="Pfam" id="PF00593"/>
    </source>
</evidence>
<keyword evidence="10 11" id="KW-0998">Cell outer membrane</keyword>
<evidence type="ECO:0000256" key="7">
    <source>
        <dbReference type="ARBA" id="ARBA00023077"/>
    </source>
</evidence>
<accession>A0A0G3G212</accession>
<evidence type="ECO:0000256" key="11">
    <source>
        <dbReference type="PROSITE-ProRule" id="PRU01360"/>
    </source>
</evidence>
<dbReference type="PANTHER" id="PTHR30069">
    <property type="entry name" value="TONB-DEPENDENT OUTER MEMBRANE RECEPTOR"/>
    <property type="match status" value="1"/>
</dbReference>
<organism evidence="16 17">
    <name type="scientific">Thioalkalivibrio versutus</name>
    <dbReference type="NCBI Taxonomy" id="106634"/>
    <lineage>
        <taxon>Bacteria</taxon>
        <taxon>Pseudomonadati</taxon>
        <taxon>Pseudomonadota</taxon>
        <taxon>Gammaproteobacteria</taxon>
        <taxon>Chromatiales</taxon>
        <taxon>Ectothiorhodospiraceae</taxon>
        <taxon>Thioalkalivibrio</taxon>
    </lineage>
</organism>
<dbReference type="InterPro" id="IPR039426">
    <property type="entry name" value="TonB-dep_rcpt-like"/>
</dbReference>
<evidence type="ECO:0000259" key="15">
    <source>
        <dbReference type="Pfam" id="PF07715"/>
    </source>
</evidence>
<protein>
    <submittedName>
        <fullName evidence="16">TonB-dependent receptor</fullName>
    </submittedName>
</protein>
<keyword evidence="9 16" id="KW-0675">Receptor</keyword>
<evidence type="ECO:0000313" key="16">
    <source>
        <dbReference type="EMBL" id="AKJ95225.1"/>
    </source>
</evidence>